<keyword evidence="3" id="KW-1185">Reference proteome</keyword>
<evidence type="ECO:0008006" key="4">
    <source>
        <dbReference type="Google" id="ProtNLM"/>
    </source>
</evidence>
<dbReference type="AlphaFoldDB" id="A0A9N9Z4Z4"/>
<gene>
    <name evidence="2" type="ORF">CSOL1703_00001001</name>
</gene>
<feature type="signal peptide" evidence="1">
    <location>
        <begin position="1"/>
        <end position="18"/>
    </location>
</feature>
<reference evidence="2" key="1">
    <citation type="submission" date="2021-10" db="EMBL/GenBank/DDBJ databases">
        <authorList>
            <person name="Piombo E."/>
        </authorList>
    </citation>
    <scope>NUCLEOTIDE SEQUENCE</scope>
</reference>
<organism evidence="2 3">
    <name type="scientific">Clonostachys solani</name>
    <dbReference type="NCBI Taxonomy" id="160281"/>
    <lineage>
        <taxon>Eukaryota</taxon>
        <taxon>Fungi</taxon>
        <taxon>Dikarya</taxon>
        <taxon>Ascomycota</taxon>
        <taxon>Pezizomycotina</taxon>
        <taxon>Sordariomycetes</taxon>
        <taxon>Hypocreomycetidae</taxon>
        <taxon>Hypocreales</taxon>
        <taxon>Bionectriaceae</taxon>
        <taxon>Clonostachys</taxon>
    </lineage>
</organism>
<comment type="caution">
    <text evidence="2">The sequence shown here is derived from an EMBL/GenBank/DDBJ whole genome shotgun (WGS) entry which is preliminary data.</text>
</comment>
<dbReference type="EMBL" id="CABFOC020000035">
    <property type="protein sequence ID" value="CAH0049051.1"/>
    <property type="molecule type" value="Genomic_DNA"/>
</dbReference>
<name>A0A9N9Z4Z4_9HYPO</name>
<dbReference type="Proteomes" id="UP000775872">
    <property type="component" value="Unassembled WGS sequence"/>
</dbReference>
<feature type="chain" id="PRO_5040295830" description="Secreted protein" evidence="1">
    <location>
        <begin position="19"/>
        <end position="80"/>
    </location>
</feature>
<evidence type="ECO:0000256" key="1">
    <source>
        <dbReference type="SAM" id="SignalP"/>
    </source>
</evidence>
<evidence type="ECO:0000313" key="2">
    <source>
        <dbReference type="EMBL" id="CAH0049051.1"/>
    </source>
</evidence>
<feature type="non-terminal residue" evidence="2">
    <location>
        <position position="1"/>
    </location>
</feature>
<accession>A0A9N9Z4Z4</accession>
<protein>
    <recommendedName>
        <fullName evidence="4">Secreted protein</fullName>
    </recommendedName>
</protein>
<proteinExistence type="predicted"/>
<evidence type="ECO:0000313" key="3">
    <source>
        <dbReference type="Proteomes" id="UP000775872"/>
    </source>
</evidence>
<sequence length="80" mass="9032">MKPQVALIVLGLVSSSVAILRKLDLPFEDNPNVSLRRQGKCDRRTSVCTDYKWNKKGRTLDKRKQKWEEATASVACAPKS</sequence>
<keyword evidence="1" id="KW-0732">Signal</keyword>
<dbReference type="OrthoDB" id="10413170at2759"/>